<evidence type="ECO:0000313" key="4">
    <source>
        <dbReference type="EMBL" id="QDU74854.1"/>
    </source>
</evidence>
<dbReference type="PROSITE" id="PS00409">
    <property type="entry name" value="PROKAR_NTER_METHYL"/>
    <property type="match status" value="1"/>
</dbReference>
<dbReference type="NCBIfam" id="TIGR04294">
    <property type="entry name" value="pre_pil_HX9DG"/>
    <property type="match status" value="1"/>
</dbReference>
<dbReference type="InterPro" id="IPR011453">
    <property type="entry name" value="DUF1559"/>
</dbReference>
<name>A0A518C6M1_9BACT</name>
<dbReference type="InterPro" id="IPR045584">
    <property type="entry name" value="Pilin-like"/>
</dbReference>
<dbReference type="Proteomes" id="UP000318626">
    <property type="component" value="Chromosome"/>
</dbReference>
<gene>
    <name evidence="4" type="ORF">Pan97_18720</name>
</gene>
<evidence type="ECO:0000313" key="5">
    <source>
        <dbReference type="Proteomes" id="UP000318626"/>
    </source>
</evidence>
<feature type="domain" description="DUF1559" evidence="3">
    <location>
        <begin position="35"/>
        <end position="312"/>
    </location>
</feature>
<keyword evidence="2" id="KW-1133">Transmembrane helix</keyword>
<dbReference type="PANTHER" id="PTHR30093">
    <property type="entry name" value="GENERAL SECRETION PATHWAY PROTEIN G"/>
    <property type="match status" value="1"/>
</dbReference>
<dbReference type="InterPro" id="IPR027558">
    <property type="entry name" value="Pre_pil_HX9DG_C"/>
</dbReference>
<sequence length="345" mass="37718">MLPYSPGKRGFTLVELLVVIAIIGVLIALLLPAVQQAREAARRSQCTNQLKQLGLALHNHHDTYQHFPRLAVLEGPYHIRVGAMIPLLPFMEQNALAEQIKNYDTSVWSSPPSPWDTSFSPWKQRIDTLLCPSDTGADKTYRADRPVAPSSYRFSIGDSYLDAYNPQDNKTNYRGIFSAKLDQKFRDITDGTSNTIMMAERLTDFQTPFINQTHANSISLSDPSTCWDAVSTTKRDQFSSGANPAASQRWNDGQACFTGFNTVIAPNGPSCWDSTNENADRAITTVSSNHPGGICAVLADASVRFIPETIDTGDMTQAQPTSGQSPYGVWGALGSKSGGETKPLP</sequence>
<keyword evidence="2" id="KW-0472">Membrane</keyword>
<dbReference type="InterPro" id="IPR012902">
    <property type="entry name" value="N_methyl_site"/>
</dbReference>
<reference evidence="5" key="1">
    <citation type="submission" date="2019-02" db="EMBL/GenBank/DDBJ databases">
        <title>Deep-cultivation of Planctomycetes and their phenomic and genomic characterization uncovers novel biology.</title>
        <authorList>
            <person name="Wiegand S."/>
            <person name="Jogler M."/>
            <person name="Boedeker C."/>
            <person name="Pinto D."/>
            <person name="Vollmers J."/>
            <person name="Rivas-Marin E."/>
            <person name="Kohn T."/>
            <person name="Peeters S.H."/>
            <person name="Heuer A."/>
            <person name="Rast P."/>
            <person name="Oberbeckmann S."/>
            <person name="Bunk B."/>
            <person name="Jeske O."/>
            <person name="Meyerdierks A."/>
            <person name="Storesund J.E."/>
            <person name="Kallscheuer N."/>
            <person name="Luecker S."/>
            <person name="Lage O.M."/>
            <person name="Pohl T."/>
            <person name="Merkel B.J."/>
            <person name="Hornburger P."/>
            <person name="Mueller R.-W."/>
            <person name="Bruemmer F."/>
            <person name="Labrenz M."/>
            <person name="Spormann A.M."/>
            <person name="Op den Camp H."/>
            <person name="Overmann J."/>
            <person name="Amann R."/>
            <person name="Jetten M.S.M."/>
            <person name="Mascher T."/>
            <person name="Medema M.H."/>
            <person name="Devos D.P."/>
            <person name="Kaster A.-K."/>
            <person name="Ovreas L."/>
            <person name="Rohde M."/>
            <person name="Galperin M.Y."/>
            <person name="Jogler C."/>
        </authorList>
    </citation>
    <scope>NUCLEOTIDE SEQUENCE [LARGE SCALE GENOMIC DNA]</scope>
    <source>
        <strain evidence="5">Pan97</strain>
    </source>
</reference>
<dbReference type="Pfam" id="PF07963">
    <property type="entry name" value="N_methyl"/>
    <property type="match status" value="1"/>
</dbReference>
<dbReference type="EMBL" id="CP036289">
    <property type="protein sequence ID" value="QDU74854.1"/>
    <property type="molecule type" value="Genomic_DNA"/>
</dbReference>
<dbReference type="Gene3D" id="3.30.700.10">
    <property type="entry name" value="Glycoprotein, Type 4 Pilin"/>
    <property type="match status" value="1"/>
</dbReference>
<dbReference type="Pfam" id="PF07596">
    <property type="entry name" value="SBP_bac_10"/>
    <property type="match status" value="1"/>
</dbReference>
<accession>A0A518C6M1</accession>
<evidence type="ECO:0000256" key="2">
    <source>
        <dbReference type="SAM" id="Phobius"/>
    </source>
</evidence>
<dbReference type="SUPFAM" id="SSF54523">
    <property type="entry name" value="Pili subunits"/>
    <property type="match status" value="1"/>
</dbReference>
<keyword evidence="2" id="KW-0812">Transmembrane</keyword>
<protein>
    <submittedName>
        <fullName evidence="4">Putative major pilin subunit</fullName>
    </submittedName>
</protein>
<dbReference type="PANTHER" id="PTHR30093:SF2">
    <property type="entry name" value="TYPE II SECRETION SYSTEM PROTEIN H"/>
    <property type="match status" value="1"/>
</dbReference>
<evidence type="ECO:0000259" key="3">
    <source>
        <dbReference type="Pfam" id="PF07596"/>
    </source>
</evidence>
<organism evidence="4 5">
    <name type="scientific">Bremerella volcania</name>
    <dbReference type="NCBI Taxonomy" id="2527984"/>
    <lineage>
        <taxon>Bacteria</taxon>
        <taxon>Pseudomonadati</taxon>
        <taxon>Planctomycetota</taxon>
        <taxon>Planctomycetia</taxon>
        <taxon>Pirellulales</taxon>
        <taxon>Pirellulaceae</taxon>
        <taxon>Bremerella</taxon>
    </lineage>
</organism>
<feature type="compositionally biased region" description="Polar residues" evidence="1">
    <location>
        <begin position="314"/>
        <end position="325"/>
    </location>
</feature>
<dbReference type="NCBIfam" id="TIGR02532">
    <property type="entry name" value="IV_pilin_GFxxxE"/>
    <property type="match status" value="1"/>
</dbReference>
<proteinExistence type="predicted"/>
<keyword evidence="5" id="KW-1185">Reference proteome</keyword>
<dbReference type="OrthoDB" id="241541at2"/>
<evidence type="ECO:0000256" key="1">
    <source>
        <dbReference type="SAM" id="MobiDB-lite"/>
    </source>
</evidence>
<feature type="transmembrane region" description="Helical" evidence="2">
    <location>
        <begin position="12"/>
        <end position="34"/>
    </location>
</feature>
<dbReference type="RefSeq" id="WP_144971790.1">
    <property type="nucleotide sequence ID" value="NZ_CP036289.1"/>
</dbReference>
<feature type="region of interest" description="Disordered" evidence="1">
    <location>
        <begin position="313"/>
        <end position="345"/>
    </location>
</feature>
<dbReference type="AlphaFoldDB" id="A0A518C6M1"/>
<dbReference type="KEGG" id="bvo:Pan97_18720"/>